<dbReference type="EMBL" id="VZTT01115784">
    <property type="protein sequence ID" value="NXU06023.1"/>
    <property type="molecule type" value="Genomic_DNA"/>
</dbReference>
<dbReference type="OrthoDB" id="9992197at2759"/>
<accession>A0A7L3HKN2</accession>
<keyword evidence="8" id="KW-0679">Respiratory chain</keyword>
<evidence type="ECO:0000256" key="1">
    <source>
        <dbReference type="ARBA" id="ARBA00003195"/>
    </source>
</evidence>
<evidence type="ECO:0000256" key="5">
    <source>
        <dbReference type="ARBA" id="ARBA00011261"/>
    </source>
</evidence>
<evidence type="ECO:0000256" key="15">
    <source>
        <dbReference type="ARBA" id="ARBA00032739"/>
    </source>
</evidence>
<evidence type="ECO:0000256" key="6">
    <source>
        <dbReference type="ARBA" id="ARBA00013482"/>
    </source>
</evidence>
<dbReference type="GO" id="GO:0032981">
    <property type="term" value="P:mitochondrial respiratory chain complex I assembly"/>
    <property type="evidence" value="ECO:0007669"/>
    <property type="project" value="TreeGrafter"/>
</dbReference>
<evidence type="ECO:0000256" key="11">
    <source>
        <dbReference type="ARBA" id="ARBA00023128"/>
    </source>
</evidence>
<keyword evidence="13" id="KW-1015">Disulfide bond</keyword>
<keyword evidence="10" id="KW-0249">Electron transport</keyword>
<evidence type="ECO:0000256" key="3">
    <source>
        <dbReference type="ARBA" id="ARBA00004637"/>
    </source>
</evidence>
<evidence type="ECO:0000313" key="16">
    <source>
        <dbReference type="EMBL" id="NXU06023.1"/>
    </source>
</evidence>
<dbReference type="GO" id="GO:0005743">
    <property type="term" value="C:mitochondrial inner membrane"/>
    <property type="evidence" value="ECO:0007669"/>
    <property type="project" value="UniProtKB-SubCell"/>
</dbReference>
<evidence type="ECO:0000256" key="12">
    <source>
        <dbReference type="ARBA" id="ARBA00023136"/>
    </source>
</evidence>
<dbReference type="Pfam" id="PF10200">
    <property type="entry name" value="Ndufs5"/>
    <property type="match status" value="1"/>
</dbReference>
<evidence type="ECO:0000256" key="14">
    <source>
        <dbReference type="ARBA" id="ARBA00031222"/>
    </source>
</evidence>
<comment type="subcellular location">
    <subcellularLocation>
        <location evidence="3">Mitochondrion inner membrane</location>
        <topology evidence="3">Peripheral membrane protein</topology>
    </subcellularLocation>
    <subcellularLocation>
        <location evidence="2">Mitochondrion intermembrane space</location>
    </subcellularLocation>
</comment>
<keyword evidence="9" id="KW-0999">Mitochondrion inner membrane</keyword>
<evidence type="ECO:0000256" key="7">
    <source>
        <dbReference type="ARBA" id="ARBA00022448"/>
    </source>
</evidence>
<comment type="function">
    <text evidence="1">Accessory subunit of the mitochondrial membrane respiratory chain NADH dehydrogenase (Complex I), that is believed not to be involved in catalysis. Complex I functions in the transfer of electrons from NADH to the respiratory chain. The immediate electron acceptor for the enzyme is believed to be ubiquinone.</text>
</comment>
<proteinExistence type="inferred from homology"/>
<keyword evidence="17" id="KW-1185">Reference proteome</keyword>
<comment type="subunit">
    <text evidence="5">Mammalian complex I is composed of 45 different subunits. This is a component of the iron-sulfur (IP) fragment of the enzyme.</text>
</comment>
<feature type="non-terminal residue" evidence="16">
    <location>
        <position position="68"/>
    </location>
</feature>
<evidence type="ECO:0000256" key="2">
    <source>
        <dbReference type="ARBA" id="ARBA00004569"/>
    </source>
</evidence>
<keyword evidence="11" id="KW-0496">Mitochondrion</keyword>
<keyword evidence="12" id="KW-0472">Membrane</keyword>
<dbReference type="AlphaFoldDB" id="A0A7L3HKN2"/>
<protein>
    <recommendedName>
        <fullName evidence="6">NADH dehydrogenase [ubiquinone] iron-sulfur protein 5</fullName>
    </recommendedName>
    <alternativeName>
        <fullName evidence="14">Complex I-15 kDa</fullName>
    </alternativeName>
    <alternativeName>
        <fullName evidence="15">NADH-ubiquinone oxidoreductase 15 kDa subunit</fullName>
    </alternativeName>
</protein>
<evidence type="ECO:0000256" key="8">
    <source>
        <dbReference type="ARBA" id="ARBA00022660"/>
    </source>
</evidence>
<evidence type="ECO:0000256" key="4">
    <source>
        <dbReference type="ARBA" id="ARBA00007372"/>
    </source>
</evidence>
<comment type="similarity">
    <text evidence="4">Belongs to the complex I NDUFS5 subunit family.</text>
</comment>
<evidence type="ECO:0000256" key="9">
    <source>
        <dbReference type="ARBA" id="ARBA00022792"/>
    </source>
</evidence>
<feature type="non-terminal residue" evidence="16">
    <location>
        <position position="1"/>
    </location>
</feature>
<comment type="caution">
    <text evidence="16">The sequence shown here is derived from an EMBL/GenBank/DDBJ whole genome shotgun (WGS) entry which is preliminary data.</text>
</comment>
<dbReference type="PANTHER" id="PTHR15224:SF1">
    <property type="entry name" value="NADH DEHYDROGENASE [UBIQUINONE] IRON-SULFUR PROTEIN 5"/>
    <property type="match status" value="1"/>
</dbReference>
<organism evidence="16 17">
    <name type="scientific">Buphagus erythrorhynchus</name>
    <name type="common">red-billed oxpecker</name>
    <dbReference type="NCBI Taxonomy" id="245048"/>
    <lineage>
        <taxon>Eukaryota</taxon>
        <taxon>Metazoa</taxon>
        <taxon>Chordata</taxon>
        <taxon>Craniata</taxon>
        <taxon>Vertebrata</taxon>
        <taxon>Euteleostomi</taxon>
        <taxon>Archelosauria</taxon>
        <taxon>Archosauria</taxon>
        <taxon>Dinosauria</taxon>
        <taxon>Saurischia</taxon>
        <taxon>Theropoda</taxon>
        <taxon>Coelurosauria</taxon>
        <taxon>Aves</taxon>
        <taxon>Neognathae</taxon>
        <taxon>Neoaves</taxon>
        <taxon>Telluraves</taxon>
        <taxon>Australaves</taxon>
        <taxon>Passeriformes</taxon>
        <taxon>Sturnidae</taxon>
        <taxon>Buphagus</taxon>
    </lineage>
</organism>
<keyword evidence="7" id="KW-0813">Transport</keyword>
<dbReference type="InterPro" id="IPR019342">
    <property type="entry name" value="NADH_UbQ_OxRdtase_FeS-su5"/>
</dbReference>
<dbReference type="GO" id="GO:0005758">
    <property type="term" value="C:mitochondrial intermembrane space"/>
    <property type="evidence" value="ECO:0007669"/>
    <property type="project" value="UniProtKB-SubCell"/>
</dbReference>
<sequence length="68" mass="7962">LAGAADHTFEREWVECRHGLGQTCTCCECQLKYEDFMECVKLTNLAQRLRVILEQRDRMIKQGKYTPP</sequence>
<evidence type="ECO:0000256" key="10">
    <source>
        <dbReference type="ARBA" id="ARBA00022982"/>
    </source>
</evidence>
<dbReference type="Proteomes" id="UP000566314">
    <property type="component" value="Unassembled WGS sequence"/>
</dbReference>
<reference evidence="16 17" key="1">
    <citation type="submission" date="2019-09" db="EMBL/GenBank/DDBJ databases">
        <title>Bird 10,000 Genomes (B10K) Project - Family phase.</title>
        <authorList>
            <person name="Zhang G."/>
        </authorList>
    </citation>
    <scope>NUCLEOTIDE SEQUENCE [LARGE SCALE GENOMIC DNA]</scope>
    <source>
        <strain evidence="16">B10K-DU-012-02</strain>
    </source>
</reference>
<name>A0A7L3HKN2_9PASS</name>
<gene>
    <name evidence="16" type="primary">Ndufs5_1</name>
    <name evidence="16" type="ORF">BUPERY_R11849</name>
</gene>
<evidence type="ECO:0000256" key="13">
    <source>
        <dbReference type="ARBA" id="ARBA00023157"/>
    </source>
</evidence>
<dbReference type="PANTHER" id="PTHR15224">
    <property type="entry name" value="NADH DEHYDROGENASE [UBIQUINONE] IRON-SULFUR PROTEIN 5"/>
    <property type="match status" value="1"/>
</dbReference>
<evidence type="ECO:0000313" key="17">
    <source>
        <dbReference type="Proteomes" id="UP000566314"/>
    </source>
</evidence>